<evidence type="ECO:0000256" key="4">
    <source>
        <dbReference type="ARBA" id="ARBA00022670"/>
    </source>
</evidence>
<dbReference type="InterPro" id="IPR036990">
    <property type="entry name" value="M14A-like_propep"/>
</dbReference>
<feature type="region of interest" description="Disordered" evidence="12">
    <location>
        <begin position="471"/>
        <end position="516"/>
    </location>
</feature>
<evidence type="ECO:0000256" key="7">
    <source>
        <dbReference type="ARBA" id="ARBA00022801"/>
    </source>
</evidence>
<dbReference type="InterPro" id="IPR003146">
    <property type="entry name" value="M14A_act_pep"/>
</dbReference>
<keyword evidence="13" id="KW-0472">Membrane</keyword>
<dbReference type="SUPFAM" id="SSF54897">
    <property type="entry name" value="Protease propeptides/inhibitors"/>
    <property type="match status" value="1"/>
</dbReference>
<dbReference type="GO" id="GO:0008270">
    <property type="term" value="F:zinc ion binding"/>
    <property type="evidence" value="ECO:0007669"/>
    <property type="project" value="InterPro"/>
</dbReference>
<keyword evidence="10" id="KW-1015">Disulfide bond</keyword>
<evidence type="ECO:0000256" key="3">
    <source>
        <dbReference type="ARBA" id="ARBA00022645"/>
    </source>
</evidence>
<keyword evidence="5" id="KW-0479">Metal-binding</keyword>
<feature type="compositionally biased region" description="Basic residues" evidence="12">
    <location>
        <begin position="316"/>
        <end position="353"/>
    </location>
</feature>
<gene>
    <name evidence="15" type="ORF">CHIRRI_LOCUS6847</name>
</gene>
<keyword evidence="13" id="KW-0812">Transmembrane</keyword>
<dbReference type="PANTHER" id="PTHR11705:SF89">
    <property type="entry name" value="PEPTIDASE M14 CARBOXYPEPTIDASE A DOMAIN-CONTAINING PROTEIN"/>
    <property type="match status" value="1"/>
</dbReference>
<comment type="similarity">
    <text evidence="2 11">Belongs to the peptidase M14 family.</text>
</comment>
<keyword evidence="3" id="KW-0121">Carboxypeptidase</keyword>
<evidence type="ECO:0000256" key="2">
    <source>
        <dbReference type="ARBA" id="ARBA00005988"/>
    </source>
</evidence>
<dbReference type="SMART" id="SM00631">
    <property type="entry name" value="Zn_pept"/>
    <property type="match status" value="1"/>
</dbReference>
<dbReference type="Gene3D" id="3.30.70.340">
    <property type="entry name" value="Metallocarboxypeptidase-like"/>
    <property type="match status" value="1"/>
</dbReference>
<evidence type="ECO:0000256" key="10">
    <source>
        <dbReference type="ARBA" id="ARBA00023157"/>
    </source>
</evidence>
<dbReference type="OrthoDB" id="3626597at2759"/>
<keyword evidence="4" id="KW-0645">Protease</keyword>
<keyword evidence="7" id="KW-0378">Hydrolase</keyword>
<dbReference type="EMBL" id="OU895878">
    <property type="protein sequence ID" value="CAG9803952.1"/>
    <property type="molecule type" value="Genomic_DNA"/>
</dbReference>
<evidence type="ECO:0000313" key="15">
    <source>
        <dbReference type="EMBL" id="CAG9803952.1"/>
    </source>
</evidence>
<keyword evidence="6" id="KW-0732">Signal</keyword>
<keyword evidence="8" id="KW-0862">Zinc</keyword>
<evidence type="ECO:0000256" key="13">
    <source>
        <dbReference type="SAM" id="Phobius"/>
    </source>
</evidence>
<keyword evidence="13" id="KW-1133">Transmembrane helix</keyword>
<dbReference type="PROSITE" id="PS52035">
    <property type="entry name" value="PEPTIDASE_M14"/>
    <property type="match status" value="1"/>
</dbReference>
<name>A0A9N9RVA6_9DIPT</name>
<feature type="region of interest" description="Disordered" evidence="12">
    <location>
        <begin position="224"/>
        <end position="243"/>
    </location>
</feature>
<evidence type="ECO:0000256" key="8">
    <source>
        <dbReference type="ARBA" id="ARBA00022833"/>
    </source>
</evidence>
<keyword evidence="16" id="KW-1185">Reference proteome</keyword>
<accession>A0A9N9RVA6</accession>
<dbReference type="Pfam" id="PF02244">
    <property type="entry name" value="Propep_M14"/>
    <property type="match status" value="1"/>
</dbReference>
<feature type="region of interest" description="Disordered" evidence="12">
    <location>
        <begin position="284"/>
        <end position="374"/>
    </location>
</feature>
<dbReference type="PANTHER" id="PTHR11705">
    <property type="entry name" value="PROTEASE FAMILY M14 CARBOXYPEPTIDASE A,B"/>
    <property type="match status" value="1"/>
</dbReference>
<evidence type="ECO:0000256" key="12">
    <source>
        <dbReference type="SAM" id="MobiDB-lite"/>
    </source>
</evidence>
<evidence type="ECO:0000256" key="11">
    <source>
        <dbReference type="PROSITE-ProRule" id="PRU01379"/>
    </source>
</evidence>
<dbReference type="Proteomes" id="UP001153620">
    <property type="component" value="Chromosome 2"/>
</dbReference>
<proteinExistence type="inferred from homology"/>
<dbReference type="GO" id="GO:0006508">
    <property type="term" value="P:proteolysis"/>
    <property type="evidence" value="ECO:0007669"/>
    <property type="project" value="UniProtKB-KW"/>
</dbReference>
<evidence type="ECO:0000256" key="9">
    <source>
        <dbReference type="ARBA" id="ARBA00023049"/>
    </source>
</evidence>
<dbReference type="Pfam" id="PF00246">
    <property type="entry name" value="Peptidase_M14"/>
    <property type="match status" value="1"/>
</dbReference>
<feature type="active site" description="Proton donor/acceptor" evidence="11">
    <location>
        <position position="1228"/>
    </location>
</feature>
<dbReference type="Gene3D" id="3.40.630.10">
    <property type="entry name" value="Zn peptidases"/>
    <property type="match status" value="1"/>
</dbReference>
<feature type="compositionally biased region" description="Acidic residues" evidence="12">
    <location>
        <begin position="490"/>
        <end position="509"/>
    </location>
</feature>
<sequence>MVIWYKILIVVVTINLDYFVVTLPNIVIVNNKPMTYNRKEDFAEIITVVESDIPKKVEDIYKSDKRKNKQNNQLNTFNTQQKSNLFKTSGFITNSNFKGGLITKHNFTLHLPVNNNQIITSDRFDNSKFSSNFYNLQNIESTTTTTTETPFILQPEIVSAIIYSNDLISSSNSLNKTPNGIIKHDYHNKISPAIENNQPHKENSVIIVHTTASPPIFVASATRVTKPTKTKRKKDNSSATLSTDSSNIHEHFIKNLDYYRKILNLNCSNNANVKNQTKQQLIISDSENETVEIKPKPTNKEDKDKDKDKDKEKDKKKCKCKKKHGHHHHDHHDHDHHHGHHDHHGHHHHHHKGSKESKESHEEHKPSYEHKPQTPIYVEQKPQEAHKVITGIPTTYSHLHQHQHRVQSSSSHTPSIISPINRVTAPINTISTIPNKIDYFEAPEKLPPLGDDYEEVGNMFDTFYRAIENAFSGNKEDDQESVDYESREYENEESGSDYSENESEDENYSEDYKKKRRKKRDLLERKNVLKSKASPRKSLITKITITNEYDDSIHDLEKFNQTSSALKLKTKKENIKRNITNNRSESSEEYDDDIIESIMSFRDDFDSYSDEYYEDLSLSSKHTNDTKKLNEMKTKKKSEISIKKKYQEDESPTNFITDRLQSIFSYVGNIFPSFPYFDFGIKDTTRTALRRKTRQRKKRNNYDGETYLKVTETIETTEKPESQFKRPKRENEKLPWYFPTFLYAHNDAGSTEQLSSSTKKWYLPWDDSSNEKYNNVEVEDITERHAIETTTKEGMDETTAKAMPYDFFGMISQLLATRKKESKSIISKRIRKKGYNNYQLWRLFPMSKDDVKYLNEFRMSTNGRKIHWLKNINIKDSTDVVVPPSYVNSFKDFLSEGEIKHSIKIRSIQHAIKFENPRLNKRDQIELELINGHPITWYRYHTFRDIQMYYDYLKRKYPSFVELIQIGWSFNGKPLTIVKVSSKPKQTLYDTKKPAIFILSGTSPHIWLPIACSTYILNSLVTNIANDDSFGRMIRKFDWYILSLLNPDGYDYSMTVDRLWQKSRSRQFLSTDETFISSALNWFRSSNVNQTEKVCYGVDMTKNFDSNWKEDESTEKSKCSDFYKGPHASSEPEIKLLSNFLLKHNKSIKLFMNLDGYGQQILFPSSKLNRSFMDELNDMARSGLRNVKMHRDGERKYGINTNYSGMSSGTVESFAMNKAKIKYTYRIESMDNTQYSIFVPATSIEQNANEILDIIKGMVKHLENE</sequence>
<dbReference type="AlphaFoldDB" id="A0A9N9RVA6"/>
<reference evidence="15" key="1">
    <citation type="submission" date="2022-01" db="EMBL/GenBank/DDBJ databases">
        <authorList>
            <person name="King R."/>
        </authorList>
    </citation>
    <scope>NUCLEOTIDE SEQUENCE</scope>
</reference>
<dbReference type="FunFam" id="3.40.630.10:FF:000084">
    <property type="entry name" value="Carboxypeptidase B2"/>
    <property type="match status" value="1"/>
</dbReference>
<organism evidence="15 16">
    <name type="scientific">Chironomus riparius</name>
    <dbReference type="NCBI Taxonomy" id="315576"/>
    <lineage>
        <taxon>Eukaryota</taxon>
        <taxon>Metazoa</taxon>
        <taxon>Ecdysozoa</taxon>
        <taxon>Arthropoda</taxon>
        <taxon>Hexapoda</taxon>
        <taxon>Insecta</taxon>
        <taxon>Pterygota</taxon>
        <taxon>Neoptera</taxon>
        <taxon>Endopterygota</taxon>
        <taxon>Diptera</taxon>
        <taxon>Nematocera</taxon>
        <taxon>Chironomoidea</taxon>
        <taxon>Chironomidae</taxon>
        <taxon>Chironominae</taxon>
        <taxon>Chironomus</taxon>
    </lineage>
</organism>
<dbReference type="GO" id="GO:0004181">
    <property type="term" value="F:metallocarboxypeptidase activity"/>
    <property type="evidence" value="ECO:0007669"/>
    <property type="project" value="InterPro"/>
</dbReference>
<dbReference type="InterPro" id="IPR000834">
    <property type="entry name" value="Peptidase_M14"/>
</dbReference>
<dbReference type="GO" id="GO:0005615">
    <property type="term" value="C:extracellular space"/>
    <property type="evidence" value="ECO:0007669"/>
    <property type="project" value="TreeGrafter"/>
</dbReference>
<feature type="compositionally biased region" description="Basic and acidic residues" evidence="12">
    <location>
        <begin position="354"/>
        <end position="372"/>
    </location>
</feature>
<feature type="transmembrane region" description="Helical" evidence="13">
    <location>
        <begin position="7"/>
        <end position="29"/>
    </location>
</feature>
<feature type="domain" description="Peptidase M14" evidence="14">
    <location>
        <begin position="939"/>
        <end position="1262"/>
    </location>
</feature>
<evidence type="ECO:0000313" key="16">
    <source>
        <dbReference type="Proteomes" id="UP001153620"/>
    </source>
</evidence>
<comment type="cofactor">
    <cofactor evidence="1">
        <name>Zn(2+)</name>
        <dbReference type="ChEBI" id="CHEBI:29105"/>
    </cofactor>
</comment>
<evidence type="ECO:0000256" key="5">
    <source>
        <dbReference type="ARBA" id="ARBA00022723"/>
    </source>
</evidence>
<evidence type="ECO:0000259" key="14">
    <source>
        <dbReference type="PROSITE" id="PS52035"/>
    </source>
</evidence>
<evidence type="ECO:0000256" key="6">
    <source>
        <dbReference type="ARBA" id="ARBA00022729"/>
    </source>
</evidence>
<keyword evidence="9" id="KW-0482">Metalloprotease</keyword>
<reference evidence="15" key="2">
    <citation type="submission" date="2022-10" db="EMBL/GenBank/DDBJ databases">
        <authorList>
            <consortium name="ENA_rothamsted_submissions"/>
            <consortium name="culmorum"/>
            <person name="King R."/>
        </authorList>
    </citation>
    <scope>NUCLEOTIDE SEQUENCE</scope>
</reference>
<protein>
    <recommendedName>
        <fullName evidence="14">Peptidase M14 domain-containing protein</fullName>
    </recommendedName>
</protein>
<evidence type="ECO:0000256" key="1">
    <source>
        <dbReference type="ARBA" id="ARBA00001947"/>
    </source>
</evidence>
<feature type="compositionally biased region" description="Basic and acidic residues" evidence="12">
    <location>
        <begin position="291"/>
        <end position="315"/>
    </location>
</feature>
<dbReference type="SUPFAM" id="SSF53187">
    <property type="entry name" value="Zn-dependent exopeptidases"/>
    <property type="match status" value="1"/>
</dbReference>